<dbReference type="Proteomes" id="UP000662939">
    <property type="component" value="Chromosome"/>
</dbReference>
<dbReference type="Gene3D" id="3.40.630.30">
    <property type="match status" value="1"/>
</dbReference>
<evidence type="ECO:0000259" key="1">
    <source>
        <dbReference type="PROSITE" id="PS51186"/>
    </source>
</evidence>
<dbReference type="AlphaFoldDB" id="A0A895XT96"/>
<dbReference type="GO" id="GO:0016747">
    <property type="term" value="F:acyltransferase activity, transferring groups other than amino-acyl groups"/>
    <property type="evidence" value="ECO:0007669"/>
    <property type="project" value="InterPro"/>
</dbReference>
<dbReference type="SUPFAM" id="SSF55729">
    <property type="entry name" value="Acyl-CoA N-acyltransferases (Nat)"/>
    <property type="match status" value="1"/>
</dbReference>
<dbReference type="InterPro" id="IPR000182">
    <property type="entry name" value="GNAT_dom"/>
</dbReference>
<protein>
    <submittedName>
        <fullName evidence="2">GNAT family N-acetyltransferase</fullName>
    </submittedName>
</protein>
<keyword evidence="3" id="KW-1185">Reference proteome</keyword>
<accession>A0A895XT96</accession>
<reference evidence="2" key="1">
    <citation type="submission" date="2021-02" db="EMBL/GenBank/DDBJ databases">
        <title>Natronoglycomyces albus gen. nov., sp. nov, a haloalkaliphilic actinobacterium from a soda solonchak soil.</title>
        <authorList>
            <person name="Sorokin D.Y."/>
            <person name="Khijniak T.V."/>
            <person name="Zakharycheva A.P."/>
            <person name="Boueva O.V."/>
            <person name="Ariskina E.V."/>
            <person name="Hahnke R.L."/>
            <person name="Bunk B."/>
            <person name="Sproer C."/>
            <person name="Schumann P."/>
            <person name="Evtushenko L.I."/>
            <person name="Kublanov I.V."/>
        </authorList>
    </citation>
    <scope>NUCLEOTIDE SEQUENCE</scope>
    <source>
        <strain evidence="2">DSM 106290</strain>
    </source>
</reference>
<evidence type="ECO:0000313" key="2">
    <source>
        <dbReference type="EMBL" id="QSB06872.1"/>
    </source>
</evidence>
<dbReference type="PROSITE" id="PS51186">
    <property type="entry name" value="GNAT"/>
    <property type="match status" value="1"/>
</dbReference>
<dbReference type="InterPro" id="IPR016181">
    <property type="entry name" value="Acyl_CoA_acyltransferase"/>
</dbReference>
<name>A0A895XT96_9ACTN</name>
<proteinExistence type="predicted"/>
<sequence>MSHWAPILSTGMEDERIRLEPLTQDHRKPLRDIAIDERIWEFFVSRVTDEAEFTTFFDNLMEDQRTGRCAVYAIVEKETGTVCGSSAFGNLDAANDRLEIGWSWLGIAFQGSGINRHAKRLLLRRAFEELGCQRVEFKTDVLNQRARAALRKIGATEEGVLRSYNYMPSGRRRDAIYYSVLAQEWPTVKDAL</sequence>
<dbReference type="KEGG" id="nav:JQS30_08295"/>
<dbReference type="EMBL" id="CP070496">
    <property type="protein sequence ID" value="QSB06872.1"/>
    <property type="molecule type" value="Genomic_DNA"/>
</dbReference>
<dbReference type="RefSeq" id="WP_213172879.1">
    <property type="nucleotide sequence ID" value="NZ_CP070496.1"/>
</dbReference>
<dbReference type="PANTHER" id="PTHR43610:SF1">
    <property type="entry name" value="N-ACETYLTRANSFERASE DOMAIN-CONTAINING PROTEIN"/>
    <property type="match status" value="1"/>
</dbReference>
<dbReference type="PANTHER" id="PTHR43610">
    <property type="entry name" value="BLL6696 PROTEIN"/>
    <property type="match status" value="1"/>
</dbReference>
<feature type="domain" description="N-acetyltransferase" evidence="1">
    <location>
        <begin position="17"/>
        <end position="183"/>
    </location>
</feature>
<gene>
    <name evidence="2" type="ORF">JQS30_08295</name>
</gene>
<evidence type="ECO:0000313" key="3">
    <source>
        <dbReference type="Proteomes" id="UP000662939"/>
    </source>
</evidence>
<dbReference type="Pfam" id="PF13302">
    <property type="entry name" value="Acetyltransf_3"/>
    <property type="match status" value="1"/>
</dbReference>
<organism evidence="2 3">
    <name type="scientific">Natronoglycomyces albus</name>
    <dbReference type="NCBI Taxonomy" id="2811108"/>
    <lineage>
        <taxon>Bacteria</taxon>
        <taxon>Bacillati</taxon>
        <taxon>Actinomycetota</taxon>
        <taxon>Actinomycetes</taxon>
        <taxon>Glycomycetales</taxon>
        <taxon>Glycomycetaceae</taxon>
        <taxon>Natronoglycomyces</taxon>
    </lineage>
</organism>